<name>A0A0E9TD63_ANGAN</name>
<dbReference type="AlphaFoldDB" id="A0A0E9TD63"/>
<proteinExistence type="predicted"/>
<accession>A0A0E9TD63</accession>
<evidence type="ECO:0000313" key="1">
    <source>
        <dbReference type="EMBL" id="JAH51541.1"/>
    </source>
</evidence>
<reference evidence="1" key="2">
    <citation type="journal article" date="2015" name="Fish Shellfish Immunol.">
        <title>Early steps in the European eel (Anguilla anguilla)-Vibrio vulnificus interaction in the gills: Role of the RtxA13 toxin.</title>
        <authorList>
            <person name="Callol A."/>
            <person name="Pajuelo D."/>
            <person name="Ebbesson L."/>
            <person name="Teles M."/>
            <person name="MacKenzie S."/>
            <person name="Amaro C."/>
        </authorList>
    </citation>
    <scope>NUCLEOTIDE SEQUENCE</scope>
</reference>
<organism evidence="1">
    <name type="scientific">Anguilla anguilla</name>
    <name type="common">European freshwater eel</name>
    <name type="synonym">Muraena anguilla</name>
    <dbReference type="NCBI Taxonomy" id="7936"/>
    <lineage>
        <taxon>Eukaryota</taxon>
        <taxon>Metazoa</taxon>
        <taxon>Chordata</taxon>
        <taxon>Craniata</taxon>
        <taxon>Vertebrata</taxon>
        <taxon>Euteleostomi</taxon>
        <taxon>Actinopterygii</taxon>
        <taxon>Neopterygii</taxon>
        <taxon>Teleostei</taxon>
        <taxon>Anguilliformes</taxon>
        <taxon>Anguillidae</taxon>
        <taxon>Anguilla</taxon>
    </lineage>
</organism>
<reference evidence="1" key="1">
    <citation type="submission" date="2014-11" db="EMBL/GenBank/DDBJ databases">
        <authorList>
            <person name="Amaro Gonzalez C."/>
        </authorList>
    </citation>
    <scope>NUCLEOTIDE SEQUENCE</scope>
</reference>
<protein>
    <submittedName>
        <fullName evidence="1">Uncharacterized protein</fullName>
    </submittedName>
</protein>
<dbReference type="EMBL" id="GBXM01057036">
    <property type="protein sequence ID" value="JAH51541.1"/>
    <property type="molecule type" value="Transcribed_RNA"/>
</dbReference>
<sequence length="49" mass="5536">MTNDTFISGPRRIDRRAEALSILRSIDSAACHWRRSGLAGFFRQISEAV</sequence>